<evidence type="ECO:0000313" key="1">
    <source>
        <dbReference type="EMBL" id="GFR98967.1"/>
    </source>
</evidence>
<reference evidence="1 2" key="1">
    <citation type="journal article" date="2021" name="Elife">
        <title>Chloroplast acquisition without the gene transfer in kleptoplastic sea slugs, Plakobranchus ocellatus.</title>
        <authorList>
            <person name="Maeda T."/>
            <person name="Takahashi S."/>
            <person name="Yoshida T."/>
            <person name="Shimamura S."/>
            <person name="Takaki Y."/>
            <person name="Nagai Y."/>
            <person name="Toyoda A."/>
            <person name="Suzuki Y."/>
            <person name="Arimoto A."/>
            <person name="Ishii H."/>
            <person name="Satoh N."/>
            <person name="Nishiyama T."/>
            <person name="Hasebe M."/>
            <person name="Maruyama T."/>
            <person name="Minagawa J."/>
            <person name="Obokata J."/>
            <person name="Shigenobu S."/>
        </authorList>
    </citation>
    <scope>NUCLEOTIDE SEQUENCE [LARGE SCALE GENOMIC DNA]</scope>
</reference>
<organism evidence="1 2">
    <name type="scientific">Elysia marginata</name>
    <dbReference type="NCBI Taxonomy" id="1093978"/>
    <lineage>
        <taxon>Eukaryota</taxon>
        <taxon>Metazoa</taxon>
        <taxon>Spiralia</taxon>
        <taxon>Lophotrochozoa</taxon>
        <taxon>Mollusca</taxon>
        <taxon>Gastropoda</taxon>
        <taxon>Heterobranchia</taxon>
        <taxon>Euthyneura</taxon>
        <taxon>Panpulmonata</taxon>
        <taxon>Sacoglossa</taxon>
        <taxon>Placobranchoidea</taxon>
        <taxon>Plakobranchidae</taxon>
        <taxon>Elysia</taxon>
    </lineage>
</organism>
<comment type="caution">
    <text evidence="1">The sequence shown here is derived from an EMBL/GenBank/DDBJ whole genome shotgun (WGS) entry which is preliminary data.</text>
</comment>
<evidence type="ECO:0000313" key="2">
    <source>
        <dbReference type="Proteomes" id="UP000762676"/>
    </source>
</evidence>
<sequence>MIDLTEGQGGEEALYPGRPRCEELTSEVVWCSFYCTMFPLSSGEETLPGLQPPSGDVLRGLTSLDPYLTRAGLI</sequence>
<proteinExistence type="predicted"/>
<protein>
    <submittedName>
        <fullName evidence="1">Uncharacterized protein</fullName>
    </submittedName>
</protein>
<keyword evidence="2" id="KW-1185">Reference proteome</keyword>
<gene>
    <name evidence="1" type="ORF">ElyMa_002781600</name>
</gene>
<dbReference type="AlphaFoldDB" id="A0AAV4HLC7"/>
<dbReference type="Proteomes" id="UP000762676">
    <property type="component" value="Unassembled WGS sequence"/>
</dbReference>
<dbReference type="EMBL" id="BMAT01005732">
    <property type="protein sequence ID" value="GFR98967.1"/>
    <property type="molecule type" value="Genomic_DNA"/>
</dbReference>
<accession>A0AAV4HLC7</accession>
<name>A0AAV4HLC7_9GAST</name>